<name>A0A8H2VGN0_9SACH</name>
<evidence type="ECO:0000313" key="9">
    <source>
        <dbReference type="Proteomes" id="UP000644660"/>
    </source>
</evidence>
<reference evidence="8 9" key="1">
    <citation type="submission" date="2020-05" db="EMBL/GenBank/DDBJ databases">
        <authorList>
            <person name="Casaregola S."/>
            <person name="Devillers H."/>
            <person name="Grondin C."/>
        </authorList>
    </citation>
    <scope>NUCLEOTIDE SEQUENCE [LARGE SCALE GENOMIC DNA]</scope>
    <source>
        <strain evidence="8 9">CLIB 1767</strain>
    </source>
</reference>
<feature type="domain" description="PROP1-like PPR" evidence="7">
    <location>
        <begin position="228"/>
        <end position="339"/>
    </location>
</feature>
<protein>
    <submittedName>
        <fullName evidence="8">Similar to Saccharomyces cerevisiae YGR150C CCM1 Mitochondrial 15s rRNA-binding protein</fullName>
    </submittedName>
</protein>
<dbReference type="GO" id="GO:0005739">
    <property type="term" value="C:mitochondrion"/>
    <property type="evidence" value="ECO:0007669"/>
    <property type="project" value="UniProtKB-SubCell"/>
</dbReference>
<dbReference type="Pfam" id="PF17177">
    <property type="entry name" value="PPR_long"/>
    <property type="match status" value="1"/>
</dbReference>
<dbReference type="NCBIfam" id="TIGR00756">
    <property type="entry name" value="PPR"/>
    <property type="match status" value="1"/>
</dbReference>
<organism evidence="8 9">
    <name type="scientific">Maudiozyma barnettii</name>
    <dbReference type="NCBI Taxonomy" id="61262"/>
    <lineage>
        <taxon>Eukaryota</taxon>
        <taxon>Fungi</taxon>
        <taxon>Dikarya</taxon>
        <taxon>Ascomycota</taxon>
        <taxon>Saccharomycotina</taxon>
        <taxon>Saccharomycetes</taxon>
        <taxon>Saccharomycetales</taxon>
        <taxon>Saccharomycetaceae</taxon>
        <taxon>Maudiozyma</taxon>
    </lineage>
</organism>
<dbReference type="Proteomes" id="UP000644660">
    <property type="component" value="Unassembled WGS sequence"/>
</dbReference>
<gene>
    <name evidence="8" type="ORF">KABA2_05S08008</name>
</gene>
<evidence type="ECO:0000256" key="3">
    <source>
        <dbReference type="ARBA" id="ARBA00022737"/>
    </source>
</evidence>
<dbReference type="InterPro" id="IPR033443">
    <property type="entry name" value="PROP1-like_PPR_dom"/>
</dbReference>
<evidence type="ECO:0000256" key="1">
    <source>
        <dbReference type="ARBA" id="ARBA00004173"/>
    </source>
</evidence>
<dbReference type="GeneID" id="64858114"/>
<proteinExistence type="inferred from homology"/>
<dbReference type="InterPro" id="IPR011990">
    <property type="entry name" value="TPR-like_helical_dom_sf"/>
</dbReference>
<dbReference type="EMBL" id="CAEFZW010000005">
    <property type="protein sequence ID" value="CAB4255085.1"/>
    <property type="molecule type" value="Genomic_DNA"/>
</dbReference>
<dbReference type="Gene3D" id="1.25.40.10">
    <property type="entry name" value="Tetratricopeptide repeat domain"/>
    <property type="match status" value="1"/>
</dbReference>
<evidence type="ECO:0000256" key="4">
    <source>
        <dbReference type="ARBA" id="ARBA00044493"/>
    </source>
</evidence>
<dbReference type="PANTHER" id="PTHR47447:SF17">
    <property type="entry name" value="OS12G0638900 PROTEIN"/>
    <property type="match status" value="1"/>
</dbReference>
<dbReference type="PANTHER" id="PTHR47447">
    <property type="entry name" value="OS03G0856100 PROTEIN"/>
    <property type="match status" value="1"/>
</dbReference>
<accession>A0A8H2VGN0</accession>
<comment type="subunit">
    <text evidence="5">Binds to mitochondrial small subunit 15S rRNA.</text>
</comment>
<comment type="function">
    <text evidence="4">Regulates mitochondrial small subunit maturation by controlling 15S rRNA 5'-end processing. Localizes to the 5' precursor of the 15S rRNA in a position that is subsequently occupied by mS47 in the mature yeast mtSSU. Uses structure and sequence-specific RNA recognition, binding to a single-stranded region of the precursor and specifically recognizing bases -6 to -1. The exchange of Ccm1 for mS47 is coupled to the irreversible removal of precursor rRNA that is accompanied by conformational changes of the mitoribosomal proteins uS5m and mS26. These conformational changes signal completion of 5'-end rRNA processing through protection of the mature 5'-end of the 15S rRNA and stabilization of mS47. The removal of the 5' precursor together with the dissociation of Ccm1 may be catalyzed by the 5'-3' exoribonuclease Pet127. Involved in the specific removal of group I introns in mitochondrial encoded transcripts.</text>
</comment>
<evidence type="ECO:0000256" key="6">
    <source>
        <dbReference type="PROSITE-ProRule" id="PRU00708"/>
    </source>
</evidence>
<comment type="caution">
    <text evidence="8">The sequence shown here is derived from an EMBL/GenBank/DDBJ whole genome shotgun (WGS) entry which is preliminary data.</text>
</comment>
<evidence type="ECO:0000256" key="2">
    <source>
        <dbReference type="ARBA" id="ARBA00006192"/>
    </source>
</evidence>
<dbReference type="OrthoDB" id="185373at2759"/>
<evidence type="ECO:0000259" key="7">
    <source>
        <dbReference type="Pfam" id="PF17177"/>
    </source>
</evidence>
<dbReference type="RefSeq" id="XP_041406929.1">
    <property type="nucleotide sequence ID" value="XM_041550995.1"/>
</dbReference>
<evidence type="ECO:0000313" key="8">
    <source>
        <dbReference type="EMBL" id="CAB4255085.1"/>
    </source>
</evidence>
<comment type="similarity">
    <text evidence="2">Belongs to the CCM1 family.</text>
</comment>
<keyword evidence="3" id="KW-0677">Repeat</keyword>
<evidence type="ECO:0000256" key="5">
    <source>
        <dbReference type="ARBA" id="ARBA00044511"/>
    </source>
</evidence>
<feature type="repeat" description="PPR" evidence="6">
    <location>
        <begin position="357"/>
        <end position="391"/>
    </location>
</feature>
<keyword evidence="9" id="KW-1185">Reference proteome</keyword>
<dbReference type="AlphaFoldDB" id="A0A8H2VGN0"/>
<sequence>MYCTKNICRLTISSLTHISKRSIVIPRSKNKKIKPLKSKTRHVTLENINPDDVMTLQDPKLLEFKVKQLREYTRRLQERLRASNINKTRDDEITDLFNEPKSDVAESLLNSFTSKSLPEHSSKDISASSTSVSQTLSDLIDTVSTHQIEKLIPEDARTIINNDTLIMKSMLKKKNPNWNLIITNLMNDKSKFLTLSEETVNSWLMNGITYLSYENIEKLDDLLQVWSKQHNTPISPEIFDGLLRVCSKLSPMKSNIVTDIKEDIVFQKMKDILERMDESSITPNEFNLTACVTYCSKLKDFKTMNFFLEKFQTEYGLTPNKHTYTKIIQFYDGLGLEERAWNTFDTMKFLSKSHKPDIFTYNMMLHICDKQKNYAKAIDLFYEIEEEKLTPNHSTFVTIAKTLASSSGDNIIAEGNAESLRLLGWKFISKMFENEDYDSVASMMALAAYDGDVTLCRALFFKFTMSEYTSKREFEPNTGNLWMKSIKPILFNYLLLSYSKFKPDYVPLLVGWPEGAQMRRTILNSVDYTGKASDTRNVLPLLPLKNLSSSDHILAESNALWKFILTNGDFTQSTTTSLSQELNSQILQKLTVESTNFEDFKFNILHVIGKWKVNHMNNSIFNHRCLVSYLSIPLRLNNATEFWERLDTYTFKESEFDDKLLEVYYEAKLLEDKMTQSENHTSMEITTTSFIEKHIEYFASVSHKILYDNSTFDIAMKGATKFNNLERAKQEWIDRGKFRKTENYMKLGESKKSQLDSEFAKIMVNFFVSQKKYDEAMSIVLTSKRNIRWKYGMVKNLVDGLEKIEDKRNVKILLDILNRKPTEIAYINKQIENLDLSIR</sequence>
<dbReference type="Pfam" id="PF13041">
    <property type="entry name" value="PPR_2"/>
    <property type="match status" value="1"/>
</dbReference>
<comment type="subcellular location">
    <subcellularLocation>
        <location evidence="1">Mitochondrion</location>
    </subcellularLocation>
</comment>
<dbReference type="PROSITE" id="PS51375">
    <property type="entry name" value="PPR"/>
    <property type="match status" value="1"/>
</dbReference>
<dbReference type="InterPro" id="IPR002885">
    <property type="entry name" value="PPR_rpt"/>
</dbReference>